<dbReference type="GO" id="GO:0005744">
    <property type="term" value="C:TIM23 mitochondrial import inner membrane translocase complex"/>
    <property type="evidence" value="ECO:0007669"/>
    <property type="project" value="TreeGrafter"/>
</dbReference>
<dbReference type="GO" id="GO:0030150">
    <property type="term" value="P:protein import into mitochondrial matrix"/>
    <property type="evidence" value="ECO:0007669"/>
    <property type="project" value="TreeGrafter"/>
</dbReference>
<feature type="compositionally biased region" description="Low complexity" evidence="5">
    <location>
        <begin position="35"/>
        <end position="50"/>
    </location>
</feature>
<dbReference type="Pfam" id="PF02466">
    <property type="entry name" value="Tim17"/>
    <property type="match status" value="1"/>
</dbReference>
<evidence type="ECO:0000313" key="6">
    <source>
        <dbReference type="EMBL" id="ORY25353.1"/>
    </source>
</evidence>
<feature type="region of interest" description="Disordered" evidence="5">
    <location>
        <begin position="1"/>
        <end position="67"/>
    </location>
</feature>
<dbReference type="InterPro" id="IPR045238">
    <property type="entry name" value="Tim23-like"/>
</dbReference>
<evidence type="ECO:0000256" key="2">
    <source>
        <dbReference type="ARBA" id="ARBA00022692"/>
    </source>
</evidence>
<keyword evidence="4" id="KW-0472">Membrane</keyword>
<dbReference type="Proteomes" id="UP000193986">
    <property type="component" value="Unassembled WGS sequence"/>
</dbReference>
<protein>
    <submittedName>
        <fullName evidence="6">Mitochondrial import inner membrane translocase subunit tim23</fullName>
    </submittedName>
</protein>
<organism evidence="6 7">
    <name type="scientific">Naematelia encephala</name>
    <dbReference type="NCBI Taxonomy" id="71784"/>
    <lineage>
        <taxon>Eukaryota</taxon>
        <taxon>Fungi</taxon>
        <taxon>Dikarya</taxon>
        <taxon>Basidiomycota</taxon>
        <taxon>Agaricomycotina</taxon>
        <taxon>Tremellomycetes</taxon>
        <taxon>Tremellales</taxon>
        <taxon>Naemateliaceae</taxon>
        <taxon>Naematelia</taxon>
    </lineage>
</organism>
<evidence type="ECO:0000256" key="5">
    <source>
        <dbReference type="SAM" id="MobiDB-lite"/>
    </source>
</evidence>
<comment type="subcellular location">
    <subcellularLocation>
        <location evidence="1">Membrane</location>
        <topology evidence="1">Multi-pass membrane protein</topology>
    </subcellularLocation>
</comment>
<dbReference type="EMBL" id="MCFC01000058">
    <property type="protein sequence ID" value="ORY25353.1"/>
    <property type="molecule type" value="Genomic_DNA"/>
</dbReference>
<dbReference type="GO" id="GO:0008320">
    <property type="term" value="F:protein transmembrane transporter activity"/>
    <property type="evidence" value="ECO:0007669"/>
    <property type="project" value="TreeGrafter"/>
</dbReference>
<accession>A0A1Y2AS15</accession>
<reference evidence="6 7" key="1">
    <citation type="submission" date="2016-07" db="EMBL/GenBank/DDBJ databases">
        <title>Pervasive Adenine N6-methylation of Active Genes in Fungi.</title>
        <authorList>
            <consortium name="DOE Joint Genome Institute"/>
            <person name="Mondo S.J."/>
            <person name="Dannebaum R.O."/>
            <person name="Kuo R.C."/>
            <person name="Labutti K."/>
            <person name="Haridas S."/>
            <person name="Kuo A."/>
            <person name="Salamov A."/>
            <person name="Ahrendt S.R."/>
            <person name="Lipzen A."/>
            <person name="Sullivan W."/>
            <person name="Andreopoulos W.B."/>
            <person name="Clum A."/>
            <person name="Lindquist E."/>
            <person name="Daum C."/>
            <person name="Ramamoorthy G.K."/>
            <person name="Gryganskyi A."/>
            <person name="Culley D."/>
            <person name="Magnuson J.K."/>
            <person name="James T.Y."/>
            <person name="O'Malley M.A."/>
            <person name="Stajich J.E."/>
            <person name="Spatafora J.W."/>
            <person name="Visel A."/>
            <person name="Grigoriev I.V."/>
        </authorList>
    </citation>
    <scope>NUCLEOTIDE SEQUENCE [LARGE SCALE GENOMIC DNA]</scope>
    <source>
        <strain evidence="6 7">68-887.2</strain>
    </source>
</reference>
<comment type="caution">
    <text evidence="6">The sequence shown here is derived from an EMBL/GenBank/DDBJ whole genome shotgun (WGS) entry which is preliminary data.</text>
</comment>
<dbReference type="OrthoDB" id="159299at2759"/>
<feature type="compositionally biased region" description="Polar residues" evidence="5">
    <location>
        <begin position="24"/>
        <end position="33"/>
    </location>
</feature>
<keyword evidence="7" id="KW-1185">Reference proteome</keyword>
<proteinExistence type="predicted"/>
<name>A0A1Y2AS15_9TREE</name>
<keyword evidence="2" id="KW-0812">Transmembrane</keyword>
<evidence type="ECO:0000256" key="1">
    <source>
        <dbReference type="ARBA" id="ARBA00004141"/>
    </source>
</evidence>
<evidence type="ECO:0000256" key="4">
    <source>
        <dbReference type="ARBA" id="ARBA00023136"/>
    </source>
</evidence>
<dbReference type="PANTHER" id="PTHR15371:SF0">
    <property type="entry name" value="SD19278P"/>
    <property type="match status" value="1"/>
</dbReference>
<evidence type="ECO:0000256" key="3">
    <source>
        <dbReference type="ARBA" id="ARBA00022989"/>
    </source>
</evidence>
<dbReference type="PANTHER" id="PTHR15371">
    <property type="entry name" value="TIM23"/>
    <property type="match status" value="1"/>
</dbReference>
<dbReference type="FunCoup" id="A0A1Y2AS15">
    <property type="interactions" value="476"/>
</dbReference>
<dbReference type="InParanoid" id="A0A1Y2AS15"/>
<keyword evidence="3" id="KW-1133">Transmembrane helix</keyword>
<sequence length="245" mass="25376">MSFFSSLFGGSAPQAEQPKEHTTASDLFQSATFRSAATPSQSQSPAGPSSFLPDPPSNSPQTQTPIAPTALDAFGSAFDPAKLHPLAKLGDKLDFLQLEEDKLTDIQGAASVLPSRGWTDDLCVGTGTTYLAGLAVGGAWGFKEGWQRQLGERSNSKLRINSILNGCTRRGTLLGNSLGVLAIFYNLTNSALDSLRGKHDVFNSIGAAGLSGAAFKSTAGVRPAAVSAGLMMAAAGAWSGLKTII</sequence>
<dbReference type="STRING" id="71784.A0A1Y2AS15"/>
<gene>
    <name evidence="6" type="ORF">BCR39DRAFT_499297</name>
</gene>
<dbReference type="AlphaFoldDB" id="A0A1Y2AS15"/>
<evidence type="ECO:0000313" key="7">
    <source>
        <dbReference type="Proteomes" id="UP000193986"/>
    </source>
</evidence>